<gene>
    <name evidence="2" type="ORF">R2D22_02960</name>
</gene>
<organism evidence="2 3">
    <name type="scientific">Streptomyces solicathayae</name>
    <dbReference type="NCBI Taxonomy" id="3081768"/>
    <lineage>
        <taxon>Bacteria</taxon>
        <taxon>Bacillati</taxon>
        <taxon>Actinomycetota</taxon>
        <taxon>Actinomycetes</taxon>
        <taxon>Kitasatosporales</taxon>
        <taxon>Streptomycetaceae</taxon>
        <taxon>Streptomyces</taxon>
    </lineage>
</organism>
<dbReference type="EMBL" id="CP137573">
    <property type="protein sequence ID" value="WOX20397.1"/>
    <property type="molecule type" value="Genomic_DNA"/>
</dbReference>
<accession>A0ABZ0LLK9</accession>
<evidence type="ECO:0000313" key="3">
    <source>
        <dbReference type="Proteomes" id="UP001301731"/>
    </source>
</evidence>
<evidence type="ECO:0000256" key="1">
    <source>
        <dbReference type="SAM" id="MobiDB-lite"/>
    </source>
</evidence>
<keyword evidence="3" id="KW-1185">Reference proteome</keyword>
<sequence length="76" mass="8453">MEQLSDLLGRTPESVSALRPTDQGWAAEIEVVELERIPETTSVMASYEVALGPDGQLLGYERGKRYTRAQVDKKES</sequence>
<reference evidence="2 3" key="1">
    <citation type="submission" date="2023-10" db="EMBL/GenBank/DDBJ databases">
        <title>The genome sequence of Streptomyces sp. HUAS YS2.</title>
        <authorList>
            <person name="Mo P."/>
        </authorList>
    </citation>
    <scope>NUCLEOTIDE SEQUENCE [LARGE SCALE GENOMIC DNA]</scope>
    <source>
        <strain evidence="2 3">HUAS YS2</strain>
    </source>
</reference>
<protein>
    <submittedName>
        <fullName evidence="2">Gas vesicle protein</fullName>
    </submittedName>
</protein>
<feature type="region of interest" description="Disordered" evidence="1">
    <location>
        <begin position="1"/>
        <end position="20"/>
    </location>
</feature>
<dbReference type="RefSeq" id="WP_318100976.1">
    <property type="nucleotide sequence ID" value="NZ_CP137573.1"/>
</dbReference>
<dbReference type="Proteomes" id="UP001301731">
    <property type="component" value="Chromosome"/>
</dbReference>
<evidence type="ECO:0000313" key="2">
    <source>
        <dbReference type="EMBL" id="WOX20397.1"/>
    </source>
</evidence>
<name>A0ABZ0LLK9_9ACTN</name>
<dbReference type="PIRSF" id="PIRSF028743">
    <property type="entry name" value="GvpO_protein"/>
    <property type="match status" value="1"/>
</dbReference>
<proteinExistence type="predicted"/>
<dbReference type="InterPro" id="IPR008634">
    <property type="entry name" value="Gas-vesicle_GvpO"/>
</dbReference>
<dbReference type="Pfam" id="PF05800">
    <property type="entry name" value="GvpO"/>
    <property type="match status" value="1"/>
</dbReference>